<dbReference type="Pfam" id="PF13189">
    <property type="entry name" value="Cytidylate_kin2"/>
    <property type="match status" value="1"/>
</dbReference>
<protein>
    <recommendedName>
        <fullName evidence="1">BON domain-containing protein</fullName>
    </recommendedName>
</protein>
<reference evidence="2 3" key="1">
    <citation type="submission" date="2017-10" db="EMBL/GenBank/DDBJ databases">
        <title>Novel microbial diversity and functional potential in the marine mammal oral microbiome.</title>
        <authorList>
            <person name="Dudek N.K."/>
            <person name="Sun C.L."/>
            <person name="Burstein D."/>
            <person name="Kantor R.S."/>
            <person name="Aliaga Goltsman D.S."/>
            <person name="Bik E.M."/>
            <person name="Thomas B.C."/>
            <person name="Banfield J.F."/>
            <person name="Relman D.A."/>
        </authorList>
    </citation>
    <scope>NUCLEOTIDE SEQUENCE [LARGE SCALE GENOMIC DNA]</scope>
    <source>
        <strain evidence="2">DOLJORAL78_47_16</strain>
    </source>
</reference>
<dbReference type="AlphaFoldDB" id="A0A2G6KDS0"/>
<organism evidence="2 3">
    <name type="scientific">candidate division KSB3 bacterium</name>
    <dbReference type="NCBI Taxonomy" id="2044937"/>
    <lineage>
        <taxon>Bacteria</taxon>
        <taxon>candidate division KSB3</taxon>
    </lineage>
</organism>
<evidence type="ECO:0000313" key="3">
    <source>
        <dbReference type="Proteomes" id="UP000230821"/>
    </source>
</evidence>
<comment type="caution">
    <text evidence="2">The sequence shown here is derived from an EMBL/GenBank/DDBJ whole genome shotgun (WGS) entry which is preliminary data.</text>
</comment>
<evidence type="ECO:0000259" key="1">
    <source>
        <dbReference type="Pfam" id="PF04972"/>
    </source>
</evidence>
<dbReference type="Pfam" id="PF04972">
    <property type="entry name" value="BON"/>
    <property type="match status" value="1"/>
</dbReference>
<proteinExistence type="predicted"/>
<dbReference type="InterPro" id="IPR027417">
    <property type="entry name" value="P-loop_NTPase"/>
</dbReference>
<feature type="domain" description="BON" evidence="1">
    <location>
        <begin position="214"/>
        <end position="274"/>
    </location>
</feature>
<dbReference type="InterPro" id="IPR007055">
    <property type="entry name" value="BON_dom"/>
</dbReference>
<dbReference type="EMBL" id="PDSK01000105">
    <property type="protein sequence ID" value="PIE32959.1"/>
    <property type="molecule type" value="Genomic_DNA"/>
</dbReference>
<gene>
    <name evidence="2" type="ORF">CSA56_13590</name>
</gene>
<dbReference type="Gene3D" id="3.30.1340.30">
    <property type="match status" value="1"/>
</dbReference>
<dbReference type="Gene3D" id="3.40.50.300">
    <property type="entry name" value="P-loop containing nucleotide triphosphate hydrolases"/>
    <property type="match status" value="1"/>
</dbReference>
<sequence length="279" mass="30891">MAIITLSWQLGCLGDLVADEAANQLGYKVFGKPEIDALIAQHDVQLSKGTGDDKFVQAAGEEIQPEAFERLRRNHTTYVHLLTSSIYHIASQDQAVIKGHGAQIVLAHQAHVLRIRLTGSFDFRVSKAREQQHLSQSAAEELVRKDDRERMGLIRYLFQDDSSNQNWYDMRIDVEKFAVNGIAETIVSAARALEAHSPTTEDDRSGLGALALANLVKAVLHKEMPFLSNAEVIASTGGIVTIYGNVALLKEKDRVERRIRSLPKVSDVVNNIKVLSLLT</sequence>
<evidence type="ECO:0000313" key="2">
    <source>
        <dbReference type="EMBL" id="PIE32959.1"/>
    </source>
</evidence>
<name>A0A2G6KDS0_9BACT</name>
<dbReference type="Proteomes" id="UP000230821">
    <property type="component" value="Unassembled WGS sequence"/>
</dbReference>
<accession>A0A2G6KDS0</accession>